<sequence length="87" mass="9518">MSSSVVTLDLAPENPCPDTAMERILQEISTVGRLLEAMDFKIADLSAESKSIRADIAGFQDKVTDLDHRLATVKNKVAVFPDKEAEL</sequence>
<evidence type="ECO:0000313" key="1">
    <source>
        <dbReference type="EMBL" id="KAJ1205384.1"/>
    </source>
</evidence>
<dbReference type="Proteomes" id="UP001066276">
    <property type="component" value="Chromosome 1_2"/>
</dbReference>
<keyword evidence="2" id="KW-1185">Reference proteome</keyword>
<evidence type="ECO:0000313" key="2">
    <source>
        <dbReference type="Proteomes" id="UP001066276"/>
    </source>
</evidence>
<comment type="caution">
    <text evidence="1">The sequence shown here is derived from an EMBL/GenBank/DDBJ whole genome shotgun (WGS) entry which is preliminary data.</text>
</comment>
<reference evidence="1" key="1">
    <citation type="journal article" date="2022" name="bioRxiv">
        <title>Sequencing and chromosome-scale assembly of the giantPleurodeles waltlgenome.</title>
        <authorList>
            <person name="Brown T."/>
            <person name="Elewa A."/>
            <person name="Iarovenko S."/>
            <person name="Subramanian E."/>
            <person name="Araus A.J."/>
            <person name="Petzold A."/>
            <person name="Susuki M."/>
            <person name="Suzuki K.-i.T."/>
            <person name="Hayashi T."/>
            <person name="Toyoda A."/>
            <person name="Oliveira C."/>
            <person name="Osipova E."/>
            <person name="Leigh N.D."/>
            <person name="Simon A."/>
            <person name="Yun M.H."/>
        </authorList>
    </citation>
    <scope>NUCLEOTIDE SEQUENCE</scope>
    <source>
        <strain evidence="1">20211129_DDA</strain>
        <tissue evidence="1">Liver</tissue>
    </source>
</reference>
<protein>
    <submittedName>
        <fullName evidence="1">Uncharacterized protein</fullName>
    </submittedName>
</protein>
<proteinExistence type="predicted"/>
<accession>A0AAV7VUM3</accession>
<dbReference type="AlphaFoldDB" id="A0AAV7VUM3"/>
<name>A0AAV7VUM3_PLEWA</name>
<gene>
    <name evidence="1" type="ORF">NDU88_000819</name>
</gene>
<dbReference type="EMBL" id="JANPWB010000002">
    <property type="protein sequence ID" value="KAJ1205384.1"/>
    <property type="molecule type" value="Genomic_DNA"/>
</dbReference>
<organism evidence="1 2">
    <name type="scientific">Pleurodeles waltl</name>
    <name type="common">Iberian ribbed newt</name>
    <dbReference type="NCBI Taxonomy" id="8319"/>
    <lineage>
        <taxon>Eukaryota</taxon>
        <taxon>Metazoa</taxon>
        <taxon>Chordata</taxon>
        <taxon>Craniata</taxon>
        <taxon>Vertebrata</taxon>
        <taxon>Euteleostomi</taxon>
        <taxon>Amphibia</taxon>
        <taxon>Batrachia</taxon>
        <taxon>Caudata</taxon>
        <taxon>Salamandroidea</taxon>
        <taxon>Salamandridae</taxon>
        <taxon>Pleurodelinae</taxon>
        <taxon>Pleurodeles</taxon>
    </lineage>
</organism>